<keyword evidence="3" id="KW-1043">Host membrane</keyword>
<evidence type="ECO:0000256" key="5">
    <source>
        <dbReference type="ARBA" id="ARBA00023136"/>
    </source>
</evidence>
<dbReference type="Gene3D" id="3.40.50.300">
    <property type="entry name" value="P-loop containing nucleotide triphosphate hydrolases"/>
    <property type="match status" value="1"/>
</dbReference>
<comment type="subcellular location">
    <subcellularLocation>
        <location evidence="1">Host membrane</location>
        <topology evidence="1">Single-pass membrane protein</topology>
    </subcellularLocation>
</comment>
<dbReference type="Pfam" id="PF05707">
    <property type="entry name" value="Zot"/>
    <property type="match status" value="1"/>
</dbReference>
<evidence type="ECO:0000313" key="7">
    <source>
        <dbReference type="EMBL" id="DAF94958.1"/>
    </source>
</evidence>
<evidence type="ECO:0000256" key="2">
    <source>
        <dbReference type="ARBA" id="ARBA00022692"/>
    </source>
</evidence>
<organism evidence="7">
    <name type="scientific">Inoviridae sp. ct4fI15</name>
    <dbReference type="NCBI Taxonomy" id="2825776"/>
    <lineage>
        <taxon>Viruses</taxon>
        <taxon>Monodnaviria</taxon>
        <taxon>Loebvirae</taxon>
        <taxon>Hofneiviricota</taxon>
        <taxon>Faserviricetes</taxon>
        <taxon>Tubulavirales</taxon>
        <taxon>Inoviridae</taxon>
    </lineage>
</organism>
<dbReference type="InterPro" id="IPR008900">
    <property type="entry name" value="Zot_N"/>
</dbReference>
<protein>
    <submittedName>
        <fullName evidence="7">Zonular occludens toxin</fullName>
    </submittedName>
</protein>
<dbReference type="GO" id="GO:0033644">
    <property type="term" value="C:host cell membrane"/>
    <property type="evidence" value="ECO:0007669"/>
    <property type="project" value="UniProtKB-SubCell"/>
</dbReference>
<dbReference type="SUPFAM" id="SSF52540">
    <property type="entry name" value="P-loop containing nucleoside triphosphate hydrolases"/>
    <property type="match status" value="1"/>
</dbReference>
<evidence type="ECO:0000256" key="4">
    <source>
        <dbReference type="ARBA" id="ARBA00022989"/>
    </source>
</evidence>
<name>A0A8S5UKR1_9VIRU</name>
<evidence type="ECO:0000256" key="1">
    <source>
        <dbReference type="ARBA" id="ARBA00004379"/>
    </source>
</evidence>
<proteinExistence type="predicted"/>
<keyword evidence="4" id="KW-1133">Transmembrane helix</keyword>
<keyword evidence="2" id="KW-0812">Transmembrane</keyword>
<accession>A0A8S5UKR1</accession>
<dbReference type="EMBL" id="BK016101">
    <property type="protein sequence ID" value="DAF94958.1"/>
    <property type="molecule type" value="Genomic_DNA"/>
</dbReference>
<dbReference type="InterPro" id="IPR027417">
    <property type="entry name" value="P-loop_NTPase"/>
</dbReference>
<feature type="domain" description="Zona occludens toxin N-terminal" evidence="6">
    <location>
        <begin position="58"/>
        <end position="137"/>
    </location>
</feature>
<sequence length="197" mass="23478">MITCFFGLPGCGKSTMLAKIAAKELKRIRKGKSKYKRVFCNYYIKGCYKINFSDLGLYDTSDSLVLLDEITLDADSRKFKEFSDNSKRFFILHRKYNCDVIYVTQQYDAVDKKIRELTSDLYYMKRAGPITYATRIYRQIIITQDADIKQGYRFPGIAQIVFHPGYNLKICFRRRYYKFFDSYQAPILQDREWEQYE</sequence>
<reference evidence="7" key="1">
    <citation type="journal article" date="2021" name="Proc. Natl. Acad. Sci. U.S.A.">
        <title>A Catalog of Tens of Thousands of Viruses from Human Metagenomes Reveals Hidden Associations with Chronic Diseases.</title>
        <authorList>
            <person name="Tisza M.J."/>
            <person name="Buck C.B."/>
        </authorList>
    </citation>
    <scope>NUCLEOTIDE SEQUENCE</scope>
    <source>
        <strain evidence="7">Ct4fI15</strain>
    </source>
</reference>
<evidence type="ECO:0000259" key="6">
    <source>
        <dbReference type="Pfam" id="PF05707"/>
    </source>
</evidence>
<keyword evidence="5" id="KW-0472">Membrane</keyword>
<evidence type="ECO:0000256" key="3">
    <source>
        <dbReference type="ARBA" id="ARBA00022870"/>
    </source>
</evidence>